<keyword evidence="6" id="KW-0752">Steroid biosynthesis</keyword>
<comment type="subcellular location">
    <subcellularLocation>
        <location evidence="1">Endoplasmic reticulum membrane</location>
        <topology evidence="1">Multi-pass membrane protein</topology>
    </subcellularLocation>
</comment>
<dbReference type="PANTHER" id="PTHR15451:SF19">
    <property type="entry name" value="ERGOSTEROL BIOSYNTHETIC PROTEIN 28 HOMOLOG"/>
    <property type="match status" value="1"/>
</dbReference>
<dbReference type="GO" id="GO:0030674">
    <property type="term" value="F:protein-macromolecule adaptor activity"/>
    <property type="evidence" value="ECO:0007669"/>
    <property type="project" value="TreeGrafter"/>
</dbReference>
<feature type="transmembrane region" description="Helical" evidence="13">
    <location>
        <begin position="26"/>
        <end position="45"/>
    </location>
</feature>
<evidence type="ECO:0000313" key="14">
    <source>
        <dbReference type="EMBL" id="KIP05018.1"/>
    </source>
</evidence>
<proteinExistence type="inferred from homology"/>
<feature type="transmembrane region" description="Helical" evidence="13">
    <location>
        <begin position="66"/>
        <end position="82"/>
    </location>
</feature>
<keyword evidence="8" id="KW-0756">Sterol biosynthesis</keyword>
<evidence type="ECO:0000256" key="1">
    <source>
        <dbReference type="ARBA" id="ARBA00004477"/>
    </source>
</evidence>
<keyword evidence="3" id="KW-0444">Lipid biosynthesis</keyword>
<gene>
    <name evidence="14" type="ORF">PHLGIDRAFT_92686</name>
</gene>
<dbReference type="InterPro" id="IPR005352">
    <property type="entry name" value="Erg28"/>
</dbReference>
<evidence type="ECO:0000256" key="8">
    <source>
        <dbReference type="ARBA" id="ARBA00023011"/>
    </source>
</evidence>
<evidence type="ECO:0000256" key="11">
    <source>
        <dbReference type="ARBA" id="ARBA00023166"/>
    </source>
</evidence>
<reference evidence="14 15" key="1">
    <citation type="journal article" date="2014" name="PLoS Genet.">
        <title>Analysis of the Phlebiopsis gigantea genome, transcriptome and secretome provides insight into its pioneer colonization strategies of wood.</title>
        <authorList>
            <person name="Hori C."/>
            <person name="Ishida T."/>
            <person name="Igarashi K."/>
            <person name="Samejima M."/>
            <person name="Suzuki H."/>
            <person name="Master E."/>
            <person name="Ferreira P."/>
            <person name="Ruiz-Duenas F.J."/>
            <person name="Held B."/>
            <person name="Canessa P."/>
            <person name="Larrondo L.F."/>
            <person name="Schmoll M."/>
            <person name="Druzhinina I.S."/>
            <person name="Kubicek C.P."/>
            <person name="Gaskell J.A."/>
            <person name="Kersten P."/>
            <person name="St John F."/>
            <person name="Glasner J."/>
            <person name="Sabat G."/>
            <person name="Splinter BonDurant S."/>
            <person name="Syed K."/>
            <person name="Yadav J."/>
            <person name="Mgbeahuruike A.C."/>
            <person name="Kovalchuk A."/>
            <person name="Asiegbu F.O."/>
            <person name="Lackner G."/>
            <person name="Hoffmeister D."/>
            <person name="Rencoret J."/>
            <person name="Gutierrez A."/>
            <person name="Sun H."/>
            <person name="Lindquist E."/>
            <person name="Barry K."/>
            <person name="Riley R."/>
            <person name="Grigoriev I.V."/>
            <person name="Henrissat B."/>
            <person name="Kues U."/>
            <person name="Berka R.M."/>
            <person name="Martinez A.T."/>
            <person name="Covert S.F."/>
            <person name="Blanchette R.A."/>
            <person name="Cullen D."/>
        </authorList>
    </citation>
    <scope>NUCLEOTIDE SEQUENCE [LARGE SCALE GENOMIC DNA]</scope>
    <source>
        <strain evidence="14 15">11061_1 CR5-6</strain>
    </source>
</reference>
<evidence type="ECO:0008006" key="16">
    <source>
        <dbReference type="Google" id="ProtNLM"/>
    </source>
</evidence>
<dbReference type="STRING" id="745531.A0A0C3PGT9"/>
<feature type="transmembrane region" description="Helical" evidence="13">
    <location>
        <begin position="94"/>
        <end position="111"/>
    </location>
</feature>
<dbReference type="HOGENOM" id="CLU_114589_0_0_1"/>
<keyword evidence="12" id="KW-0753">Steroid metabolism</keyword>
<dbReference type="PANTHER" id="PTHR15451">
    <property type="entry name" value="ERGOSTEROL BIOSYNTHETIC PROTEIN 28-RELATED"/>
    <property type="match status" value="1"/>
</dbReference>
<keyword evidence="7 13" id="KW-1133">Transmembrane helix</keyword>
<keyword evidence="5" id="KW-0256">Endoplasmic reticulum</keyword>
<evidence type="ECO:0000256" key="5">
    <source>
        <dbReference type="ARBA" id="ARBA00022824"/>
    </source>
</evidence>
<sequence>MSNLLSSVTQGFRSYLPQDEGFLPKWILFVAATAVFNTIQNFATLKFTRRVYNTAPSVTALQARTFAVWTLMSAVVRGYAAYNIHDKSIYDMTLLSYLIAFGHFSSEILIFRTAKLTGAAISPVIVSTVSLFWMIRQYDFYIKP</sequence>
<organism evidence="14 15">
    <name type="scientific">Phlebiopsis gigantea (strain 11061_1 CR5-6)</name>
    <name type="common">White-rot fungus</name>
    <name type="synonym">Peniophora gigantea</name>
    <dbReference type="NCBI Taxonomy" id="745531"/>
    <lineage>
        <taxon>Eukaryota</taxon>
        <taxon>Fungi</taxon>
        <taxon>Dikarya</taxon>
        <taxon>Basidiomycota</taxon>
        <taxon>Agaricomycotina</taxon>
        <taxon>Agaricomycetes</taxon>
        <taxon>Polyporales</taxon>
        <taxon>Phanerochaetaceae</taxon>
        <taxon>Phlebiopsis</taxon>
    </lineage>
</organism>
<dbReference type="GO" id="GO:0005789">
    <property type="term" value="C:endoplasmic reticulum membrane"/>
    <property type="evidence" value="ECO:0007669"/>
    <property type="project" value="UniProtKB-SubCell"/>
</dbReference>
<evidence type="ECO:0000256" key="6">
    <source>
        <dbReference type="ARBA" id="ARBA00022955"/>
    </source>
</evidence>
<protein>
    <recommendedName>
        <fullName evidence="16">Erg28-like protein</fullName>
    </recommendedName>
</protein>
<dbReference type="EMBL" id="KN840555">
    <property type="protein sequence ID" value="KIP05018.1"/>
    <property type="molecule type" value="Genomic_DNA"/>
</dbReference>
<evidence type="ECO:0000313" key="15">
    <source>
        <dbReference type="Proteomes" id="UP000053257"/>
    </source>
</evidence>
<evidence type="ECO:0000256" key="7">
    <source>
        <dbReference type="ARBA" id="ARBA00022989"/>
    </source>
</evidence>
<feature type="transmembrane region" description="Helical" evidence="13">
    <location>
        <begin position="118"/>
        <end position="135"/>
    </location>
</feature>
<evidence type="ECO:0000256" key="10">
    <source>
        <dbReference type="ARBA" id="ARBA00023136"/>
    </source>
</evidence>
<evidence type="ECO:0000256" key="13">
    <source>
        <dbReference type="SAM" id="Phobius"/>
    </source>
</evidence>
<evidence type="ECO:0000256" key="9">
    <source>
        <dbReference type="ARBA" id="ARBA00023098"/>
    </source>
</evidence>
<accession>A0A0C3PGT9</accession>
<evidence type="ECO:0000256" key="4">
    <source>
        <dbReference type="ARBA" id="ARBA00022692"/>
    </source>
</evidence>
<name>A0A0C3PGT9_PHLG1</name>
<dbReference type="OrthoDB" id="6485510at2759"/>
<keyword evidence="15" id="KW-1185">Reference proteome</keyword>
<keyword evidence="10 13" id="KW-0472">Membrane</keyword>
<keyword evidence="9" id="KW-0443">Lipid metabolism</keyword>
<dbReference type="GO" id="GO:0016126">
    <property type="term" value="P:sterol biosynthetic process"/>
    <property type="evidence" value="ECO:0007669"/>
    <property type="project" value="UniProtKB-KW"/>
</dbReference>
<dbReference type="AlphaFoldDB" id="A0A0C3PGT9"/>
<evidence type="ECO:0000256" key="12">
    <source>
        <dbReference type="ARBA" id="ARBA00023221"/>
    </source>
</evidence>
<keyword evidence="4 13" id="KW-0812">Transmembrane</keyword>
<keyword evidence="11" id="KW-1207">Sterol metabolism</keyword>
<dbReference type="Pfam" id="PF03694">
    <property type="entry name" value="Erg28"/>
    <property type="match status" value="1"/>
</dbReference>
<dbReference type="Proteomes" id="UP000053257">
    <property type="component" value="Unassembled WGS sequence"/>
</dbReference>
<evidence type="ECO:0000256" key="2">
    <source>
        <dbReference type="ARBA" id="ARBA00005377"/>
    </source>
</evidence>
<evidence type="ECO:0000256" key="3">
    <source>
        <dbReference type="ARBA" id="ARBA00022516"/>
    </source>
</evidence>
<comment type="similarity">
    <text evidence="2">Belongs to the ERG28 family.</text>
</comment>